<dbReference type="Proteomes" id="UP000663823">
    <property type="component" value="Unassembled WGS sequence"/>
</dbReference>
<sequence length="30" mass="3461">IVYVIDCGYVRLKLFNPEFGFEVLTTLPIT</sequence>
<proteinExistence type="predicted"/>
<organism evidence="1 2">
    <name type="scientific">Rotaria sordida</name>
    <dbReference type="NCBI Taxonomy" id="392033"/>
    <lineage>
        <taxon>Eukaryota</taxon>
        <taxon>Metazoa</taxon>
        <taxon>Spiralia</taxon>
        <taxon>Gnathifera</taxon>
        <taxon>Rotifera</taxon>
        <taxon>Eurotatoria</taxon>
        <taxon>Bdelloidea</taxon>
        <taxon>Philodinida</taxon>
        <taxon>Philodinidae</taxon>
        <taxon>Rotaria</taxon>
    </lineage>
</organism>
<feature type="non-terminal residue" evidence="1">
    <location>
        <position position="30"/>
    </location>
</feature>
<protein>
    <submittedName>
        <fullName evidence="1">Uncharacterized protein</fullName>
    </submittedName>
</protein>
<feature type="non-terminal residue" evidence="1">
    <location>
        <position position="1"/>
    </location>
</feature>
<dbReference type="EMBL" id="CAJOAX010042046">
    <property type="protein sequence ID" value="CAF4284449.1"/>
    <property type="molecule type" value="Genomic_DNA"/>
</dbReference>
<evidence type="ECO:0000313" key="2">
    <source>
        <dbReference type="Proteomes" id="UP000663823"/>
    </source>
</evidence>
<accession>A0A820GXI9</accession>
<comment type="caution">
    <text evidence="1">The sequence shown here is derived from an EMBL/GenBank/DDBJ whole genome shotgun (WGS) entry which is preliminary data.</text>
</comment>
<name>A0A820GXI9_9BILA</name>
<reference evidence="1" key="1">
    <citation type="submission" date="2021-02" db="EMBL/GenBank/DDBJ databases">
        <authorList>
            <person name="Nowell W R."/>
        </authorList>
    </citation>
    <scope>NUCLEOTIDE SEQUENCE</scope>
</reference>
<gene>
    <name evidence="1" type="ORF">OTI717_LOCUS41526</name>
</gene>
<evidence type="ECO:0000313" key="1">
    <source>
        <dbReference type="EMBL" id="CAF4284449.1"/>
    </source>
</evidence>
<dbReference type="AlphaFoldDB" id="A0A820GXI9"/>